<keyword evidence="1" id="KW-0472">Membrane</keyword>
<name>A0A7V3RH63_UNCW3</name>
<keyword evidence="1" id="KW-0812">Transmembrane</keyword>
<proteinExistence type="predicted"/>
<protein>
    <submittedName>
        <fullName evidence="2">Uncharacterized protein</fullName>
    </submittedName>
</protein>
<reference evidence="2" key="1">
    <citation type="journal article" date="2020" name="mSystems">
        <title>Genome- and Community-Level Interaction Insights into Carbon Utilization and Element Cycling Functions of Hydrothermarchaeota in Hydrothermal Sediment.</title>
        <authorList>
            <person name="Zhou Z."/>
            <person name="Liu Y."/>
            <person name="Xu W."/>
            <person name="Pan J."/>
            <person name="Luo Z.H."/>
            <person name="Li M."/>
        </authorList>
    </citation>
    <scope>NUCLEOTIDE SEQUENCE [LARGE SCALE GENOMIC DNA]</scope>
    <source>
        <strain evidence="2">SpSt-961</strain>
    </source>
</reference>
<gene>
    <name evidence="2" type="ORF">ENX68_03965</name>
</gene>
<keyword evidence="1" id="KW-1133">Transmembrane helix</keyword>
<dbReference type="EMBL" id="DTOZ01000105">
    <property type="protein sequence ID" value="HGE78138.1"/>
    <property type="molecule type" value="Genomic_DNA"/>
</dbReference>
<dbReference type="AlphaFoldDB" id="A0A7V3RH63"/>
<sequence length="92" mass="10615">MNLLNLLLPITFNLLTIAQPDTNFKSIHQLQYEEHSSETLGIIGKNGEKNLLKEKTTEKTIINFSLMVIIILLFIITISILLILRKNLRIKR</sequence>
<evidence type="ECO:0000313" key="2">
    <source>
        <dbReference type="EMBL" id="HGE78138.1"/>
    </source>
</evidence>
<evidence type="ECO:0000256" key="1">
    <source>
        <dbReference type="SAM" id="Phobius"/>
    </source>
</evidence>
<feature type="transmembrane region" description="Helical" evidence="1">
    <location>
        <begin position="61"/>
        <end position="84"/>
    </location>
</feature>
<comment type="caution">
    <text evidence="2">The sequence shown here is derived from an EMBL/GenBank/DDBJ whole genome shotgun (WGS) entry which is preliminary data.</text>
</comment>
<organism evidence="2">
    <name type="scientific">candidate division WOR-3 bacterium</name>
    <dbReference type="NCBI Taxonomy" id="2052148"/>
    <lineage>
        <taxon>Bacteria</taxon>
        <taxon>Bacteria division WOR-3</taxon>
    </lineage>
</organism>
<accession>A0A7V3RH63</accession>